<dbReference type="PANTHER" id="PTHR13038">
    <property type="entry name" value="APG9 AUTOPHAGY 9"/>
    <property type="match status" value="1"/>
</dbReference>
<keyword evidence="13 19" id="KW-0472">Membrane</keyword>
<evidence type="ECO:0000256" key="5">
    <source>
        <dbReference type="ARBA" id="ARBA00006185"/>
    </source>
</evidence>
<dbReference type="STRING" id="692275.M3AXZ1"/>
<dbReference type="RefSeq" id="XP_016760483.1">
    <property type="nucleotide sequence ID" value="XM_016905316.1"/>
</dbReference>
<dbReference type="GO" id="GO:0034045">
    <property type="term" value="C:phagophore assembly site membrane"/>
    <property type="evidence" value="ECO:0007669"/>
    <property type="project" value="UniProtKB-SubCell"/>
</dbReference>
<evidence type="ECO:0000256" key="3">
    <source>
        <dbReference type="ARBA" id="ARBA00004511"/>
    </source>
</evidence>
<sequence length="871" mass="98944">MGDMLASRVLSRFLPVAEGDVSVYDGMGRNAVRRGGDVEALRHHAYTDGFQDDDDDDDPDTFLYDGAGYQPTPTDPDQSPEMMAAQSRQKWQISAAKRRGMEDEDVPESLLLEPRGKAGPSRQHSKTPAEVKLARAEAQWKASQDQPGPSRYASRAPQSSRPTSRPSRGTAATRPTLRPNPQAEATWLYTNAHNLDAFLLEVYQYFVQHGVWSILLSRVLTLLTELFAFSFTMFLTTCLDYSKLPTSKSTAEIMVPKCMAKAPWYKSTALFFFTLYWLFKLLRYTRDVRRLFQMQDFFQHVLGVGDQDIQTVAWGEIVNGLVKVQNANIATAADPSEQGRKYLDFNKPRQRLNAEAIANRLMRQDNYYVAMYNKDLLDFTLPVPFLGRRHFYSRSLEWSINFCFTNFIFDETGSIRTFVLDIKQRHAQVEALRARLRIAALVSIIVAPFTIGYNVILFFFKNYTEFTKNPSRAGARTFAPYAEWKMREFNELDHLFRRRLRQAHPFATEYLKQFPKDKTDQAFRFVCFVAGSIAAVLTIATLFDPELFLGFEVTPGRTAIYWLSVSLGVFGFANGSLPDDNDLHDPGFHMTEVLLYTHYMPSHWKNRLHSDEVRAEFSGMFKLRLFVFAEELLSLIVTPLILWQNSGKTCERIIDFFREQTIHIDGIGHQCNFAYFNFKKRNDIEDPATFIPEPDGLRDDHYGLKDDKLASSVQNFMHYYSHYNNRQTPRRQQGWQPPPVWPGGIPGGIAEESGDVPPRHAQPSIPSPRNLPTSALRSPRQAAKDVRRYGKRDQTGRSTFGAGHLSDVTESRIMAQDSDLKDFADAPGIPALESDTDADEGDVQGTPGILGLATQYVKAHTEKATGPVSMT</sequence>
<reference evidence="21 22" key="1">
    <citation type="journal article" date="2012" name="PLoS Pathog.">
        <title>Diverse lifestyles and strategies of plant pathogenesis encoded in the genomes of eighteen Dothideomycetes fungi.</title>
        <authorList>
            <person name="Ohm R.A."/>
            <person name="Feau N."/>
            <person name="Henrissat B."/>
            <person name="Schoch C.L."/>
            <person name="Horwitz B.A."/>
            <person name="Barry K.W."/>
            <person name="Condon B.J."/>
            <person name="Copeland A.C."/>
            <person name="Dhillon B."/>
            <person name="Glaser F."/>
            <person name="Hesse C.N."/>
            <person name="Kosti I."/>
            <person name="LaButti K."/>
            <person name="Lindquist E.A."/>
            <person name="Lucas S."/>
            <person name="Salamov A.A."/>
            <person name="Bradshaw R.E."/>
            <person name="Ciuffetti L."/>
            <person name="Hamelin R.C."/>
            <person name="Kema G.H.J."/>
            <person name="Lawrence C."/>
            <person name="Scott J.A."/>
            <person name="Spatafora J.W."/>
            <person name="Turgeon B.G."/>
            <person name="de Wit P.J.G.M."/>
            <person name="Zhong S."/>
            <person name="Goodwin S.B."/>
            <person name="Grigoriev I.V."/>
        </authorList>
    </citation>
    <scope>NUCLEOTIDE SEQUENCE [LARGE SCALE GENOMIC DNA]</scope>
    <source>
        <strain evidence="21 22">SO2202</strain>
    </source>
</reference>
<evidence type="ECO:0000256" key="11">
    <source>
        <dbReference type="ARBA" id="ARBA00023034"/>
    </source>
</evidence>
<evidence type="ECO:0000256" key="13">
    <source>
        <dbReference type="ARBA" id="ARBA00023136"/>
    </source>
</evidence>
<keyword evidence="7 19" id="KW-0813">Transport</keyword>
<protein>
    <recommendedName>
        <fullName evidence="6 19">Autophagy-related protein 9</fullName>
    </recommendedName>
</protein>
<evidence type="ECO:0000256" key="15">
    <source>
        <dbReference type="ARBA" id="ARBA00024479"/>
    </source>
</evidence>
<accession>M3AXZ1</accession>
<dbReference type="InterPro" id="IPR007241">
    <property type="entry name" value="Autophagy-rel_prot_9"/>
</dbReference>
<comment type="catalytic activity">
    <reaction evidence="18">
        <text>a 1,2-diacyl-sn-glycero-3-phosphocholine(in) = a 1,2-diacyl-sn-glycero-3-phosphocholine(out)</text>
        <dbReference type="Rhea" id="RHEA:38571"/>
        <dbReference type="ChEBI" id="CHEBI:57643"/>
    </reaction>
</comment>
<comment type="catalytic activity">
    <reaction evidence="16">
        <text>a 1,2-diacyl-sn-glycero-3-phosphoethanolamine(in) = a 1,2-diacyl-sn-glycero-3-phosphoethanolamine(out)</text>
        <dbReference type="Rhea" id="RHEA:38895"/>
        <dbReference type="ChEBI" id="CHEBI:64612"/>
    </reaction>
</comment>
<name>M3AXZ1_SPHMS</name>
<dbReference type="PANTHER" id="PTHR13038:SF10">
    <property type="entry name" value="AUTOPHAGY-RELATED PROTEIN 9"/>
    <property type="match status" value="1"/>
</dbReference>
<dbReference type="GO" id="GO:0000422">
    <property type="term" value="P:autophagy of mitochondrion"/>
    <property type="evidence" value="ECO:0007669"/>
    <property type="project" value="TreeGrafter"/>
</dbReference>
<keyword evidence="12 19" id="KW-0445">Lipid transport</keyword>
<evidence type="ECO:0000256" key="17">
    <source>
        <dbReference type="ARBA" id="ARBA00024621"/>
    </source>
</evidence>
<comment type="similarity">
    <text evidence="5 19">Belongs to the ATG9 family.</text>
</comment>
<keyword evidence="14" id="KW-0968">Cytoplasmic vesicle</keyword>
<dbReference type="GO" id="GO:0034727">
    <property type="term" value="P:piecemeal microautophagy of the nucleus"/>
    <property type="evidence" value="ECO:0007669"/>
    <property type="project" value="TreeGrafter"/>
</dbReference>
<evidence type="ECO:0000256" key="4">
    <source>
        <dbReference type="ARBA" id="ARBA00004653"/>
    </source>
</evidence>
<comment type="subcellular location">
    <subcellularLocation>
        <location evidence="1">Cytoplasmic vesicle membrane</location>
        <topology evidence="1">Multi-pass membrane protein</topology>
    </subcellularLocation>
    <subcellularLocation>
        <location evidence="2">Endoplasmic reticulum membrane</location>
        <topology evidence="2">Multi-pass membrane protein</topology>
    </subcellularLocation>
    <subcellularLocation>
        <location evidence="4">Golgi apparatus membrane</location>
        <topology evidence="4">Multi-pass membrane protein</topology>
    </subcellularLocation>
    <subcellularLocation>
        <location evidence="3 19">Preautophagosomal structure membrane</location>
        <topology evidence="3 19">Multi-pass membrane protein</topology>
    </subcellularLocation>
</comment>
<dbReference type="GeneID" id="27902453"/>
<dbReference type="Pfam" id="PF04109">
    <property type="entry name" value="ATG9"/>
    <property type="match status" value="1"/>
</dbReference>
<comment type="catalytic activity">
    <reaction evidence="15">
        <text>a 1,2-diacyl-sn-glycero-3-phospho-L-serine(in) = a 1,2-diacyl-sn-glycero-3-phospho-L-serine(out)</text>
        <dbReference type="Rhea" id="RHEA:38663"/>
        <dbReference type="ChEBI" id="CHEBI:57262"/>
    </reaction>
</comment>
<keyword evidence="8 19" id="KW-0812">Transmembrane</keyword>
<feature type="transmembrane region" description="Helical" evidence="19">
    <location>
        <begin position="522"/>
        <end position="543"/>
    </location>
</feature>
<evidence type="ECO:0000256" key="7">
    <source>
        <dbReference type="ARBA" id="ARBA00022448"/>
    </source>
</evidence>
<keyword evidence="11" id="KW-0333">Golgi apparatus</keyword>
<evidence type="ECO:0000256" key="9">
    <source>
        <dbReference type="ARBA" id="ARBA00022989"/>
    </source>
</evidence>
<evidence type="ECO:0000256" key="16">
    <source>
        <dbReference type="ARBA" id="ARBA00024615"/>
    </source>
</evidence>
<organism evidence="21 22">
    <name type="scientific">Sphaerulina musiva (strain SO2202)</name>
    <name type="common">Poplar stem canker fungus</name>
    <name type="synonym">Septoria musiva</name>
    <dbReference type="NCBI Taxonomy" id="692275"/>
    <lineage>
        <taxon>Eukaryota</taxon>
        <taxon>Fungi</taxon>
        <taxon>Dikarya</taxon>
        <taxon>Ascomycota</taxon>
        <taxon>Pezizomycotina</taxon>
        <taxon>Dothideomycetes</taxon>
        <taxon>Dothideomycetidae</taxon>
        <taxon>Mycosphaerellales</taxon>
        <taxon>Mycosphaerellaceae</taxon>
        <taxon>Sphaerulina</taxon>
    </lineage>
</organism>
<evidence type="ECO:0000256" key="10">
    <source>
        <dbReference type="ARBA" id="ARBA00023006"/>
    </source>
</evidence>
<dbReference type="GO" id="GO:0000139">
    <property type="term" value="C:Golgi membrane"/>
    <property type="evidence" value="ECO:0007669"/>
    <property type="project" value="UniProtKB-SubCell"/>
</dbReference>
<evidence type="ECO:0000256" key="1">
    <source>
        <dbReference type="ARBA" id="ARBA00004439"/>
    </source>
</evidence>
<evidence type="ECO:0000256" key="20">
    <source>
        <dbReference type="SAM" id="MobiDB-lite"/>
    </source>
</evidence>
<feature type="region of interest" description="Disordered" evidence="20">
    <location>
        <begin position="818"/>
        <end position="845"/>
    </location>
</feature>
<gene>
    <name evidence="21" type="ORF">SEPMUDRAFT_149066</name>
</gene>
<dbReference type="GO" id="GO:0005776">
    <property type="term" value="C:autophagosome"/>
    <property type="evidence" value="ECO:0007669"/>
    <property type="project" value="TreeGrafter"/>
</dbReference>
<dbReference type="Proteomes" id="UP000016931">
    <property type="component" value="Unassembled WGS sequence"/>
</dbReference>
<evidence type="ECO:0000256" key="8">
    <source>
        <dbReference type="ARBA" id="ARBA00022692"/>
    </source>
</evidence>
<dbReference type="GO" id="GO:0006869">
    <property type="term" value="P:lipid transport"/>
    <property type="evidence" value="ECO:0007669"/>
    <property type="project" value="UniProtKB-KW"/>
</dbReference>
<feature type="compositionally biased region" description="Basic and acidic residues" evidence="20">
    <location>
        <begin position="782"/>
        <end position="795"/>
    </location>
</feature>
<dbReference type="GO" id="GO:0030659">
    <property type="term" value="C:cytoplasmic vesicle membrane"/>
    <property type="evidence" value="ECO:0007669"/>
    <property type="project" value="UniProtKB-SubCell"/>
</dbReference>
<comment type="caution">
    <text evidence="19">Lacks conserved residue(s) required for the propagation of feature annotation.</text>
</comment>
<feature type="transmembrane region" description="Helical" evidence="19">
    <location>
        <begin position="438"/>
        <end position="460"/>
    </location>
</feature>
<dbReference type="HOGENOM" id="CLU_006200_1_1_1"/>
<dbReference type="eggNOG" id="KOG2173">
    <property type="taxonomic scope" value="Eukaryota"/>
</dbReference>
<evidence type="ECO:0000256" key="6">
    <source>
        <dbReference type="ARBA" id="ARBA00018074"/>
    </source>
</evidence>
<feature type="compositionally biased region" description="Acidic residues" evidence="20">
    <location>
        <begin position="50"/>
        <end position="60"/>
    </location>
</feature>
<evidence type="ECO:0000256" key="12">
    <source>
        <dbReference type="ARBA" id="ARBA00023055"/>
    </source>
</evidence>
<feature type="region of interest" description="Disordered" evidence="20">
    <location>
        <begin position="47"/>
        <end position="178"/>
    </location>
</feature>
<comment type="catalytic activity">
    <reaction evidence="17">
        <text>a 1,2-diacyl-sn-glycero-3-phospho-(1D-myo-inositol-3-phosphate)(in) = a 1,2-diacyl-sn-glycero-3-phospho-(1D-myo-inositol-3-phosphate)(out)</text>
        <dbReference type="Rhea" id="RHEA:67920"/>
        <dbReference type="ChEBI" id="CHEBI:58088"/>
    </reaction>
</comment>
<keyword evidence="22" id="KW-1185">Reference proteome</keyword>
<keyword evidence="10 19" id="KW-0072">Autophagy</keyword>
<dbReference type="GO" id="GO:0005789">
    <property type="term" value="C:endoplasmic reticulum membrane"/>
    <property type="evidence" value="ECO:0007669"/>
    <property type="project" value="UniProtKB-SubCell"/>
</dbReference>
<feature type="region of interest" description="Disordered" evidence="20">
    <location>
        <begin position="727"/>
        <end position="804"/>
    </location>
</feature>
<evidence type="ECO:0000313" key="22">
    <source>
        <dbReference type="Proteomes" id="UP000016931"/>
    </source>
</evidence>
<evidence type="ECO:0000313" key="21">
    <source>
        <dbReference type="EMBL" id="EMF12362.1"/>
    </source>
</evidence>
<evidence type="ECO:0000256" key="19">
    <source>
        <dbReference type="RuleBase" id="RU364027"/>
    </source>
</evidence>
<dbReference type="EMBL" id="KB456264">
    <property type="protein sequence ID" value="EMF12362.1"/>
    <property type="molecule type" value="Genomic_DNA"/>
</dbReference>
<comment type="function">
    <text evidence="19">Phospholipid scramblase involved in autophagy. Cycles between the preautophagosomal structure/phagophore assembly site (PAS) and the cytoplasmic vesicle pool and supplies membrane for the growing autophagosome. Lipid scramblase activity plays a key role in preautophagosomal structure/phagophore assembly by distributing the phospholipids that arrive through ATG2 from the cytoplasmic to the luminal leaflet of the bilayer, thereby driving autophagosomal membrane expansion.</text>
</comment>
<evidence type="ECO:0000256" key="18">
    <source>
        <dbReference type="ARBA" id="ARBA00024631"/>
    </source>
</evidence>
<dbReference type="AlphaFoldDB" id="M3AXZ1"/>
<keyword evidence="9 19" id="KW-1133">Transmembrane helix</keyword>
<evidence type="ECO:0000256" key="2">
    <source>
        <dbReference type="ARBA" id="ARBA00004477"/>
    </source>
</evidence>
<evidence type="ECO:0000256" key="14">
    <source>
        <dbReference type="ARBA" id="ARBA00023329"/>
    </source>
</evidence>
<dbReference type="OrthoDB" id="2020634at2759"/>
<dbReference type="GO" id="GO:0061709">
    <property type="term" value="P:reticulophagy"/>
    <property type="evidence" value="ECO:0007669"/>
    <property type="project" value="TreeGrafter"/>
</dbReference>
<feature type="compositionally biased region" description="Low complexity" evidence="20">
    <location>
        <begin position="154"/>
        <end position="168"/>
    </location>
</feature>
<dbReference type="GO" id="GO:0034497">
    <property type="term" value="P:protein localization to phagophore assembly site"/>
    <property type="evidence" value="ECO:0007669"/>
    <property type="project" value="TreeGrafter"/>
</dbReference>
<proteinExistence type="inferred from homology"/>